<evidence type="ECO:0000259" key="2">
    <source>
        <dbReference type="PROSITE" id="PS50943"/>
    </source>
</evidence>
<evidence type="ECO:0000313" key="4">
    <source>
        <dbReference type="Proteomes" id="UP001320272"/>
    </source>
</evidence>
<dbReference type="PANTHER" id="PTHR43236">
    <property type="entry name" value="ANTITOXIN HIGA1"/>
    <property type="match status" value="1"/>
</dbReference>
<gene>
    <name evidence="3" type="ORF">HOP59_23345</name>
</gene>
<dbReference type="Pfam" id="PF06114">
    <property type="entry name" value="Peptidase_M78"/>
    <property type="match status" value="1"/>
</dbReference>
<dbReference type="PANTHER" id="PTHR43236:SF1">
    <property type="entry name" value="BLL7220 PROTEIN"/>
    <property type="match status" value="1"/>
</dbReference>
<dbReference type="Gene3D" id="1.10.260.40">
    <property type="entry name" value="lambda repressor-like DNA-binding domains"/>
    <property type="match status" value="1"/>
</dbReference>
<feature type="domain" description="HTH cro/C1-type" evidence="2">
    <location>
        <begin position="10"/>
        <end position="65"/>
    </location>
</feature>
<accession>A0ABS9AZM0</accession>
<proteinExistence type="inferred from homology"/>
<protein>
    <submittedName>
        <fullName evidence="3">ImmA/IrrE family metallo-endopeptidase</fullName>
    </submittedName>
</protein>
<comment type="caution">
    <text evidence="3">The sequence shown here is derived from an EMBL/GenBank/DDBJ whole genome shotgun (WGS) entry which is preliminary data.</text>
</comment>
<evidence type="ECO:0000313" key="3">
    <source>
        <dbReference type="EMBL" id="MCE8027067.1"/>
    </source>
</evidence>
<dbReference type="SUPFAM" id="SSF47413">
    <property type="entry name" value="lambda repressor-like DNA-binding domains"/>
    <property type="match status" value="1"/>
</dbReference>
<sequence>MSIEHISINLRRLRKESGISQAELAEAAGLSLSGYRKLELAKTESPRPESLKSIARVLGVPLQELLMPVASLEQVRFRSLRRLKSRGQILADVAVWLQDFADLEDLTGERPPHALEPLWKAYHQHGAEDIPGYAQRVRSAFHLNDREPVHDICGLLEARGIKVRSVSVPNDAFMGLSVGTEERGGPAIVVNTWERLPVETWIFSAVHELGHLLMHLGAYDVAASEEDADQEREADRFASHFLMPEAAFRREWDETAGLSLLDRVFKVKRVFRVSWRTVLFRVAESMPEASRGGLWARFNAEYKRQRSRSLLKHDEPSGIDAEVYHALYSERPVGEEPFGMDAYDFKEDRLARLVRRGLEEGLISLSRGSEILNLPLIEMRELTRSWMS</sequence>
<keyword evidence="4" id="KW-1185">Reference proteome</keyword>
<dbReference type="CDD" id="cd00093">
    <property type="entry name" value="HTH_XRE"/>
    <property type="match status" value="1"/>
</dbReference>
<dbReference type="Pfam" id="PF01381">
    <property type="entry name" value="HTH_3"/>
    <property type="match status" value="1"/>
</dbReference>
<dbReference type="InterPro" id="IPR010359">
    <property type="entry name" value="IrrE_HExxH"/>
</dbReference>
<dbReference type="Proteomes" id="UP001320272">
    <property type="component" value="Unassembled WGS sequence"/>
</dbReference>
<organism evidence="3 4">
    <name type="scientific">Billgrantia aerodenitrificans</name>
    <dbReference type="NCBI Taxonomy" id="2733483"/>
    <lineage>
        <taxon>Bacteria</taxon>
        <taxon>Pseudomonadati</taxon>
        <taxon>Pseudomonadota</taxon>
        <taxon>Gammaproteobacteria</taxon>
        <taxon>Oceanospirillales</taxon>
        <taxon>Halomonadaceae</taxon>
        <taxon>Billgrantia</taxon>
    </lineage>
</organism>
<name>A0ABS9AZM0_9GAMM</name>
<dbReference type="EMBL" id="JABFTV010000028">
    <property type="protein sequence ID" value="MCE8027067.1"/>
    <property type="molecule type" value="Genomic_DNA"/>
</dbReference>
<dbReference type="Gene3D" id="1.10.10.2910">
    <property type="match status" value="1"/>
</dbReference>
<reference evidence="3 4" key="1">
    <citation type="journal article" date="2021" name="Front. Microbiol.">
        <title>Aerobic Denitrification and Heterotrophic Sulfur Oxidation in the Genus Halomonas Revealed by Six Novel Species Characterizations and Genome-Based Analysis.</title>
        <authorList>
            <person name="Wang L."/>
            <person name="Shao Z."/>
        </authorList>
    </citation>
    <scope>NUCLEOTIDE SEQUENCE [LARGE SCALE GENOMIC DNA]</scope>
    <source>
        <strain evidence="3 4">MCCC 1A11058</strain>
    </source>
</reference>
<dbReference type="InterPro" id="IPR052345">
    <property type="entry name" value="Rad_response_metalloprotease"/>
</dbReference>
<dbReference type="SMART" id="SM00530">
    <property type="entry name" value="HTH_XRE"/>
    <property type="match status" value="1"/>
</dbReference>
<dbReference type="RefSeq" id="WP_234255743.1">
    <property type="nucleotide sequence ID" value="NZ_JABFTV010000028.1"/>
</dbReference>
<comment type="similarity">
    <text evidence="1">Belongs to the short-chain fatty acyl-CoA assimilation regulator (ScfR) family.</text>
</comment>
<dbReference type="PROSITE" id="PS50943">
    <property type="entry name" value="HTH_CROC1"/>
    <property type="match status" value="1"/>
</dbReference>
<evidence type="ECO:0000256" key="1">
    <source>
        <dbReference type="ARBA" id="ARBA00007227"/>
    </source>
</evidence>
<dbReference type="InterPro" id="IPR010982">
    <property type="entry name" value="Lambda_DNA-bd_dom_sf"/>
</dbReference>
<dbReference type="InterPro" id="IPR001387">
    <property type="entry name" value="Cro/C1-type_HTH"/>
</dbReference>